<reference evidence="2 3" key="1">
    <citation type="submission" date="2024-03" db="EMBL/GenBank/DDBJ databases">
        <title>Actinomycetospora sp. OC33-EN08, a novel actinomycete isolated from wild orchid (Aerides multiflora).</title>
        <authorList>
            <person name="Suriyachadkun C."/>
        </authorList>
    </citation>
    <scope>NUCLEOTIDE SEQUENCE [LARGE SCALE GENOMIC DNA]</scope>
    <source>
        <strain evidence="2 3">OC33-EN08</strain>
    </source>
</reference>
<keyword evidence="3" id="KW-1185">Reference proteome</keyword>
<name>A0ABU8MK85_9PSEU</name>
<sequence>MSETGRTPRVELLGRLLRSAVVAPRGRFRATADYVTSQGPPSSAVPRRFSPFRDDGPPRGGQNHDECEIVLHDCDHWHVTTSRGGDYRRTGDDVVVGYPGHAPLEMDVENLRAPNADWPYYAGHWAEELVLPHRLLGLLDDLLLDEDDEARPRLRGTVSLRQPEAYQGMAGHEVLEVEFTVDLQLAVIVDVTARTWDHRVDRYTLEVLELNGA</sequence>
<dbReference type="Proteomes" id="UP001385809">
    <property type="component" value="Unassembled WGS sequence"/>
</dbReference>
<evidence type="ECO:0000313" key="2">
    <source>
        <dbReference type="EMBL" id="MEJ2867641.1"/>
    </source>
</evidence>
<accession>A0ABU8MK85</accession>
<comment type="caution">
    <text evidence="2">The sequence shown here is derived from an EMBL/GenBank/DDBJ whole genome shotgun (WGS) entry which is preliminary data.</text>
</comment>
<evidence type="ECO:0000313" key="3">
    <source>
        <dbReference type="Proteomes" id="UP001385809"/>
    </source>
</evidence>
<dbReference type="RefSeq" id="WP_337694229.1">
    <property type="nucleotide sequence ID" value="NZ_JBBEGN010000002.1"/>
</dbReference>
<feature type="compositionally biased region" description="Basic and acidic residues" evidence="1">
    <location>
        <begin position="51"/>
        <end position="63"/>
    </location>
</feature>
<proteinExistence type="predicted"/>
<organism evidence="2 3">
    <name type="scientific">Actinomycetospora aurantiaca</name>
    <dbReference type="NCBI Taxonomy" id="3129233"/>
    <lineage>
        <taxon>Bacteria</taxon>
        <taxon>Bacillati</taxon>
        <taxon>Actinomycetota</taxon>
        <taxon>Actinomycetes</taxon>
        <taxon>Pseudonocardiales</taxon>
        <taxon>Pseudonocardiaceae</taxon>
        <taxon>Actinomycetospora</taxon>
    </lineage>
</organism>
<gene>
    <name evidence="2" type="ORF">WCD74_07690</name>
</gene>
<evidence type="ECO:0000256" key="1">
    <source>
        <dbReference type="SAM" id="MobiDB-lite"/>
    </source>
</evidence>
<protein>
    <submittedName>
        <fullName evidence="2">Uncharacterized protein</fullName>
    </submittedName>
</protein>
<dbReference type="EMBL" id="JBBEGN010000002">
    <property type="protein sequence ID" value="MEJ2867641.1"/>
    <property type="molecule type" value="Genomic_DNA"/>
</dbReference>
<feature type="region of interest" description="Disordered" evidence="1">
    <location>
        <begin position="34"/>
        <end position="63"/>
    </location>
</feature>